<dbReference type="Pfam" id="PF06469">
    <property type="entry name" value="DUF1088"/>
    <property type="match status" value="1"/>
</dbReference>
<accession>A0A158Q7L3</accession>
<feature type="domain" description="BEACH-type PH" evidence="1">
    <location>
        <begin position="1720"/>
        <end position="1779"/>
    </location>
</feature>
<dbReference type="STRING" id="1147741.A0A158Q7L3"/>
<reference evidence="3" key="1">
    <citation type="submission" date="2016-04" db="UniProtKB">
        <authorList>
            <consortium name="WormBaseParasite"/>
        </authorList>
    </citation>
    <scope>IDENTIFICATION</scope>
</reference>
<dbReference type="PROSITE" id="PS51783">
    <property type="entry name" value="PH_BEACH"/>
    <property type="match status" value="1"/>
</dbReference>
<keyword evidence="2" id="KW-1185">Reference proteome</keyword>
<dbReference type="GO" id="GO:0016020">
    <property type="term" value="C:membrane"/>
    <property type="evidence" value="ECO:0007669"/>
    <property type="project" value="TreeGrafter"/>
</dbReference>
<protein>
    <submittedName>
        <fullName evidence="3">BEACH-type PH domain-containing protein</fullName>
    </submittedName>
</protein>
<dbReference type="PANTHER" id="PTHR13743">
    <property type="entry name" value="BEIGE/BEACH-RELATED"/>
    <property type="match status" value="1"/>
</dbReference>
<dbReference type="Pfam" id="PF20425">
    <property type="entry name" value="Neurobeachin"/>
    <property type="match status" value="1"/>
</dbReference>
<dbReference type="InterPro" id="IPR031570">
    <property type="entry name" value="NBEA/BDCP_DUF4704"/>
</dbReference>
<dbReference type="Pfam" id="PF13385">
    <property type="entry name" value="Laminin_G_3"/>
    <property type="match status" value="1"/>
</dbReference>
<dbReference type="Gene3D" id="2.60.120.200">
    <property type="match status" value="1"/>
</dbReference>
<dbReference type="Proteomes" id="UP000050640">
    <property type="component" value="Unplaced"/>
</dbReference>
<proteinExistence type="predicted"/>
<name>A0A158Q7L3_9BILA</name>
<dbReference type="InterPro" id="IPR016024">
    <property type="entry name" value="ARM-type_fold"/>
</dbReference>
<organism evidence="2 3">
    <name type="scientific">Elaeophora elaphi</name>
    <dbReference type="NCBI Taxonomy" id="1147741"/>
    <lineage>
        <taxon>Eukaryota</taxon>
        <taxon>Metazoa</taxon>
        <taxon>Ecdysozoa</taxon>
        <taxon>Nematoda</taxon>
        <taxon>Chromadorea</taxon>
        <taxon>Rhabditida</taxon>
        <taxon>Spirurina</taxon>
        <taxon>Spiruromorpha</taxon>
        <taxon>Filarioidea</taxon>
        <taxon>Onchocercidae</taxon>
        <taxon>Elaeophora</taxon>
    </lineage>
</organism>
<sequence>MGCSHEKRREEKREAGGTAVVESRMSAFDISDSKAEVVAVDSGNANCNTAGHTQNLCDAESESEMEDVRLDERSVTSTADDFSCNIILKEAIDYNVDNHGEEKDTNTQDEDDKSLKEEQVEQVERSFEKQLNLIESEVENNTVIIHSVDETPDETFQRLQRGLQDRTLTHKEIVDSIFNVLVGGAFDIESKFIIANSENIIRLLHLLDAAPSHLEAEVWSVFIGVVRKSARNMQACSKVGLVLEILDRLSDSDAVVSDLLVQLLGVLTTYSITVKETKRFLLALKAVNKKWRKNSIKLLDVLGEMPKRDGADVFFSFPGVHSAGIALPPLTKWPYQNGWSFCTWLKMDPLNSVNFEKERPYIYCFRTTKGVGYNCYIMGNCLVISFIKAVGKETARCIRFELTPRRWHHVTISHIYSRWSKSEIQCFVDGQMIESFDVPWFVSTTEHFDKCSIGCGSDGEEPFCGQIAALYVFSEALSAHQANAIFCLGPSYQSRFLHEAETDLCDDYKKFIFDGKLSASIVIAYSPKNCDGQLCLHSASKTAASYFVQIPHAIMKEGVEVVKTYSIHNSLHSLGGIQMLLPLFSQLDFPQCDGNVRKIDICSKLLSAISLLLRTASNAPQQLYHSRAFLVISQALYESSPSNLSQHVLEILTDISKYLLALPSGTPLLKHLFDYILFNPELWSRADPNIQIQLYYFLASEFLTSANFVLVVQRCATVVEVLHAIKLYYWVVMPRSPSLYSVINREGRPSRSEVVTIRAHMLTFVSRLICMPDPKESGIMNRDGEFNALLNFIATVNEDDNLYDVLALTTRLLSEKPAAMVPAFDRKKGLAVVFKLINSVNELVRIPALKIFGYFLCRSTLKRKTDSVSSLNLFSLVTDRLLLNASYLTLATYNVLFEILTEQMTPTINYLVHASISDVMRFENPAMLKVITNLLTQSENNSELMKVKRIFLEDLLHMCENSRDNRRTILQMSVWQEWLISLAYIFPKNEAEVAISELVYRVFAQLLFHAIYLEYGGWRVWVDTLAIAHSKVSWERHQEKFHRGGERETDVIFYLVQNLVSSVVRAVDGLVDEMERKDDSKISADQPSSIYRTPEFCWSDVHLRLLDDLLVSIENTVEEWKKGTAAVLDVVNNSENSIFVANCVHVLSQLIDSLVMACGGLLPLLAAATSPNSELEIIDSTNQTLAIGSAARLLARFVILADVFIFASGISFSDLEQEKNMPNGGILRQTLRLVSTMAVRNILACRVKTSFGKMLYMDAKQVTRAQQIAEFVSDALDVTGKEGIMDLEHLVQEVDLQRLRGVIYRDMVSFVPEENRQAQFLALAVTYLLSVLMVSRYRDILEPPSTPSPFFDTAITRGTNKDHGSGLKQADQELYIEENGELSDCGDSITDKNVFVRVEPSVSLGESKKKELQSNVYRQDHLDTFNDSSLANRELETGERRAYLTTKLQKALETTAPLLREILTDFRSYLQKTLLGTHGQEIMNDTKVMETMKNQAGSVIELVMLLCSQEWQTSLQKHAGLAFIELVNEGRLMAHATRDHILRVANEADFILNRLRAEDISKHAQFESDSAEQMHRRRKEEQVNDHLITANRRRDLLVSARLLDRLTSLLSYPGGAWNDPGQHLETFWKLDVWEDDSRRRKRFVQNPYGCHHSAACLKTVLEIKSSDKEVDKARENLLRDLVAQRLVSLGSLKAGSALGELVDETDFEKWATEPDVGIDLQREKTTYGTAAKLIAPGIVVPGTLSITNYELFFDADEDDPIYKEQDPKVTISLLLNIFF</sequence>
<dbReference type="GO" id="GO:0008104">
    <property type="term" value="P:intracellular protein localization"/>
    <property type="evidence" value="ECO:0007669"/>
    <property type="project" value="TreeGrafter"/>
</dbReference>
<dbReference type="InterPro" id="IPR050865">
    <property type="entry name" value="BEACH_Domain"/>
</dbReference>
<evidence type="ECO:0000259" key="1">
    <source>
        <dbReference type="PROSITE" id="PS51783"/>
    </source>
</evidence>
<dbReference type="InterPro" id="IPR023362">
    <property type="entry name" value="PH-BEACH_dom"/>
</dbReference>
<dbReference type="WBParaSite" id="EEL_0000491901-mRNA-1">
    <property type="protein sequence ID" value="EEL_0000491901-mRNA-1"/>
    <property type="gene ID" value="EEL_0000491901"/>
</dbReference>
<dbReference type="GO" id="GO:0019901">
    <property type="term" value="F:protein kinase binding"/>
    <property type="evidence" value="ECO:0007669"/>
    <property type="project" value="TreeGrafter"/>
</dbReference>
<dbReference type="InterPro" id="IPR046852">
    <property type="entry name" value="Neurobeachin_a-sol"/>
</dbReference>
<dbReference type="InterPro" id="IPR013320">
    <property type="entry name" value="ConA-like_dom_sf"/>
</dbReference>
<dbReference type="InterPro" id="IPR010508">
    <property type="entry name" value="NBEA-like_DUF1088"/>
</dbReference>
<dbReference type="SUPFAM" id="SSF48371">
    <property type="entry name" value="ARM repeat"/>
    <property type="match status" value="1"/>
</dbReference>
<dbReference type="GO" id="GO:0005829">
    <property type="term" value="C:cytosol"/>
    <property type="evidence" value="ECO:0007669"/>
    <property type="project" value="TreeGrafter"/>
</dbReference>
<evidence type="ECO:0000313" key="2">
    <source>
        <dbReference type="Proteomes" id="UP000050640"/>
    </source>
</evidence>
<dbReference type="SUPFAM" id="SSF49899">
    <property type="entry name" value="Concanavalin A-like lectins/glucanases"/>
    <property type="match status" value="1"/>
</dbReference>
<dbReference type="Pfam" id="PF15787">
    <property type="entry name" value="DUF4704"/>
    <property type="match status" value="1"/>
</dbReference>
<evidence type="ECO:0000313" key="3">
    <source>
        <dbReference type="WBParaSite" id="EEL_0000491901-mRNA-1"/>
    </source>
</evidence>
<dbReference type="PANTHER" id="PTHR13743:SF162">
    <property type="entry name" value="NEUROBEACHIN"/>
    <property type="match status" value="1"/>
</dbReference>